<accession>A0A4P9WH45</accession>
<feature type="region of interest" description="Disordered" evidence="1">
    <location>
        <begin position="281"/>
        <end position="312"/>
    </location>
</feature>
<reference evidence="3" key="1">
    <citation type="journal article" date="2018" name="Nat. Microbiol.">
        <title>Leveraging single-cell genomics to expand the fungal tree of life.</title>
        <authorList>
            <person name="Ahrendt S.R."/>
            <person name="Quandt C.A."/>
            <person name="Ciobanu D."/>
            <person name="Clum A."/>
            <person name="Salamov A."/>
            <person name="Andreopoulos B."/>
            <person name="Cheng J.F."/>
            <person name="Woyke T."/>
            <person name="Pelin A."/>
            <person name="Henrissat B."/>
            <person name="Reynolds N.K."/>
            <person name="Benny G.L."/>
            <person name="Smith M.E."/>
            <person name="James T.Y."/>
            <person name="Grigoriev I.V."/>
        </authorList>
    </citation>
    <scope>NUCLEOTIDE SEQUENCE [LARGE SCALE GENOMIC DNA]</scope>
</reference>
<proteinExistence type="predicted"/>
<evidence type="ECO:0000256" key="1">
    <source>
        <dbReference type="SAM" id="MobiDB-lite"/>
    </source>
</evidence>
<evidence type="ECO:0000313" key="3">
    <source>
        <dbReference type="Proteomes" id="UP000269721"/>
    </source>
</evidence>
<gene>
    <name evidence="2" type="ORF">BDK51DRAFT_44226</name>
</gene>
<protein>
    <submittedName>
        <fullName evidence="2">Uncharacterized protein</fullName>
    </submittedName>
</protein>
<dbReference type="Proteomes" id="UP000269721">
    <property type="component" value="Unassembled WGS sequence"/>
</dbReference>
<name>A0A4P9WH45_9FUNG</name>
<evidence type="ECO:0000313" key="2">
    <source>
        <dbReference type="EMBL" id="RKO92141.1"/>
    </source>
</evidence>
<dbReference type="EMBL" id="KZ994762">
    <property type="protein sequence ID" value="RKO92141.1"/>
    <property type="molecule type" value="Genomic_DNA"/>
</dbReference>
<keyword evidence="3" id="KW-1185">Reference proteome</keyword>
<organism evidence="2 3">
    <name type="scientific">Blyttiomyces helicus</name>
    <dbReference type="NCBI Taxonomy" id="388810"/>
    <lineage>
        <taxon>Eukaryota</taxon>
        <taxon>Fungi</taxon>
        <taxon>Fungi incertae sedis</taxon>
        <taxon>Chytridiomycota</taxon>
        <taxon>Chytridiomycota incertae sedis</taxon>
        <taxon>Chytridiomycetes</taxon>
        <taxon>Chytridiomycetes incertae sedis</taxon>
        <taxon>Blyttiomyces</taxon>
    </lineage>
</organism>
<dbReference type="AlphaFoldDB" id="A0A4P9WH45"/>
<sequence length="354" mass="38188">MALTVDAATGPIERPVFDVDEMQHRASAQAGNERNDQIPLQISKNRCAGALLTSNLKFHDFPENEAGWLNRNVPCGTRSVALKFLATHSLYVALRAGETSTVPPGTPPKSRTLQTTERDVVGAAETAERLAAAMTARIGERRMIDESGKEDGGSRGEAGMGTTSFYRDPAVAGRGVGVWLHSAGATIRRYAVTPRSADLDARSEPTPPLWVLGTTSHLPTNQSSTAAFDPTKKTVSAAFQIQHNTSQARTRKLVALATDQDFGPLKLRSGETKRCMRRKERLAPALSTPPPGQVKKESSLPPSRGFLPIADPNVRSWTPTLQLVGSEKGEARWFLLPTIESSSPCRDGQRGGDN</sequence>